<sequence length="92" mass="10203">MLTAILLLAVTQLGMTYHTNDQYVPIRVQNGDTIWQIASVAADNKTDVRSVVNDIIETNHLNHDQQIYPGQTLQIPVTASRADTVRQTFAAP</sequence>
<dbReference type="CDD" id="cd00118">
    <property type="entry name" value="LysM"/>
    <property type="match status" value="1"/>
</dbReference>
<name>A0ABR6VIH8_9FIRM</name>
<comment type="caution">
    <text evidence="2">The sequence shown here is derived from an EMBL/GenBank/DDBJ whole genome shotgun (WGS) entry which is preliminary data.</text>
</comment>
<evidence type="ECO:0000259" key="1">
    <source>
        <dbReference type="PROSITE" id="PS51782"/>
    </source>
</evidence>
<dbReference type="PROSITE" id="PS51782">
    <property type="entry name" value="LYSM"/>
    <property type="match status" value="1"/>
</dbReference>
<reference evidence="2 3" key="1">
    <citation type="submission" date="2020-08" db="EMBL/GenBank/DDBJ databases">
        <authorList>
            <person name="Liu C."/>
            <person name="Sun Q."/>
        </authorList>
    </citation>
    <scope>NUCLEOTIDE SEQUENCE [LARGE SCALE GENOMIC DNA]</scope>
    <source>
        <strain evidence="2 3">NSJ-59</strain>
    </source>
</reference>
<accession>A0ABR6VIH8</accession>
<dbReference type="InterPro" id="IPR018392">
    <property type="entry name" value="LysM"/>
</dbReference>
<dbReference type="Gene3D" id="3.10.350.10">
    <property type="entry name" value="LysM domain"/>
    <property type="match status" value="1"/>
</dbReference>
<evidence type="ECO:0000313" key="3">
    <source>
        <dbReference type="Proteomes" id="UP000606870"/>
    </source>
</evidence>
<proteinExistence type="predicted"/>
<dbReference type="SMART" id="SM00257">
    <property type="entry name" value="LysM"/>
    <property type="match status" value="1"/>
</dbReference>
<dbReference type="EMBL" id="JACOGK010000009">
    <property type="protein sequence ID" value="MBC3536527.1"/>
    <property type="molecule type" value="Genomic_DNA"/>
</dbReference>
<dbReference type="Pfam" id="PF01476">
    <property type="entry name" value="LysM"/>
    <property type="match status" value="1"/>
</dbReference>
<evidence type="ECO:0000313" key="2">
    <source>
        <dbReference type="EMBL" id="MBC3536527.1"/>
    </source>
</evidence>
<dbReference type="SUPFAM" id="SSF54106">
    <property type="entry name" value="LysM domain"/>
    <property type="match status" value="1"/>
</dbReference>
<protein>
    <submittedName>
        <fullName evidence="2">LysM peptidoglycan-binding domain-containing protein</fullName>
    </submittedName>
</protein>
<gene>
    <name evidence="2" type="ORF">H8J70_04580</name>
</gene>
<keyword evidence="3" id="KW-1185">Reference proteome</keyword>
<feature type="domain" description="LysM" evidence="1">
    <location>
        <begin position="24"/>
        <end position="75"/>
    </location>
</feature>
<dbReference type="InterPro" id="IPR036779">
    <property type="entry name" value="LysM_dom_sf"/>
</dbReference>
<dbReference type="Proteomes" id="UP000606870">
    <property type="component" value="Unassembled WGS sequence"/>
</dbReference>
<organism evidence="2 3">
    <name type="scientific">Megasphaera hominis</name>
    <dbReference type="NCBI Taxonomy" id="159836"/>
    <lineage>
        <taxon>Bacteria</taxon>
        <taxon>Bacillati</taxon>
        <taxon>Bacillota</taxon>
        <taxon>Negativicutes</taxon>
        <taxon>Veillonellales</taxon>
        <taxon>Veillonellaceae</taxon>
        <taxon>Megasphaera</taxon>
    </lineage>
</organism>